<dbReference type="InterPro" id="IPR045229">
    <property type="entry name" value="TPP_enz"/>
</dbReference>
<comment type="caution">
    <text evidence="8">The sequence shown here is derived from an EMBL/GenBank/DDBJ whole genome shotgun (WGS) entry which is preliminary data.</text>
</comment>
<reference evidence="8 9" key="1">
    <citation type="submission" date="2023-07" db="EMBL/GenBank/DDBJ databases">
        <title>Comparative genomics of wheat-associated soil bacteria to identify genetic determinants of phenazine resistance.</title>
        <authorList>
            <person name="Mouncey N."/>
        </authorList>
    </citation>
    <scope>NUCLEOTIDE SEQUENCE [LARGE SCALE GENOMIC DNA]</scope>
    <source>
        <strain evidence="8 9">W4I11</strain>
    </source>
</reference>
<keyword evidence="3 4" id="KW-0786">Thiamine pyrophosphate</keyword>
<dbReference type="Pfam" id="PF02776">
    <property type="entry name" value="TPP_enzyme_N"/>
    <property type="match status" value="1"/>
</dbReference>
<evidence type="ECO:0000259" key="5">
    <source>
        <dbReference type="Pfam" id="PF00205"/>
    </source>
</evidence>
<evidence type="ECO:0000259" key="7">
    <source>
        <dbReference type="Pfam" id="PF02776"/>
    </source>
</evidence>
<dbReference type="CDD" id="cd07035">
    <property type="entry name" value="TPP_PYR_POX_like"/>
    <property type="match status" value="1"/>
</dbReference>
<evidence type="ECO:0000256" key="1">
    <source>
        <dbReference type="ARBA" id="ARBA00001964"/>
    </source>
</evidence>
<dbReference type="Pfam" id="PF00205">
    <property type="entry name" value="TPP_enzyme_M"/>
    <property type="match status" value="1"/>
</dbReference>
<name>A0ABU0SES4_9HYPH</name>
<dbReference type="CDD" id="cd00568">
    <property type="entry name" value="TPP_enzymes"/>
    <property type="match status" value="1"/>
</dbReference>
<dbReference type="Gene3D" id="3.40.50.1220">
    <property type="entry name" value="TPP-binding domain"/>
    <property type="match status" value="1"/>
</dbReference>
<dbReference type="InterPro" id="IPR029061">
    <property type="entry name" value="THDP-binding"/>
</dbReference>
<proteinExistence type="inferred from homology"/>
<comment type="similarity">
    <text evidence="2 4">Belongs to the TPP enzyme family.</text>
</comment>
<evidence type="ECO:0000259" key="6">
    <source>
        <dbReference type="Pfam" id="PF02775"/>
    </source>
</evidence>
<dbReference type="Gene3D" id="3.40.50.970">
    <property type="match status" value="2"/>
</dbReference>
<evidence type="ECO:0000313" key="9">
    <source>
        <dbReference type="Proteomes" id="UP001237780"/>
    </source>
</evidence>
<dbReference type="PANTHER" id="PTHR18968">
    <property type="entry name" value="THIAMINE PYROPHOSPHATE ENZYMES"/>
    <property type="match status" value="1"/>
</dbReference>
<feature type="domain" description="Thiamine pyrophosphate enzyme N-terminal TPP-binding" evidence="7">
    <location>
        <begin position="3"/>
        <end position="118"/>
    </location>
</feature>
<dbReference type="Pfam" id="PF02775">
    <property type="entry name" value="TPP_enzyme_C"/>
    <property type="match status" value="1"/>
</dbReference>
<organism evidence="8 9">
    <name type="scientific">Phyllobacterium ifriqiyense</name>
    <dbReference type="NCBI Taxonomy" id="314238"/>
    <lineage>
        <taxon>Bacteria</taxon>
        <taxon>Pseudomonadati</taxon>
        <taxon>Pseudomonadota</taxon>
        <taxon>Alphaproteobacteria</taxon>
        <taxon>Hyphomicrobiales</taxon>
        <taxon>Phyllobacteriaceae</taxon>
        <taxon>Phyllobacterium</taxon>
    </lineage>
</organism>
<comment type="cofactor">
    <cofactor evidence="1">
        <name>thiamine diphosphate</name>
        <dbReference type="ChEBI" id="CHEBI:58937"/>
    </cofactor>
</comment>
<dbReference type="InterPro" id="IPR012000">
    <property type="entry name" value="Thiamin_PyroP_enz_cen_dom"/>
</dbReference>
<keyword evidence="9" id="KW-1185">Reference proteome</keyword>
<dbReference type="PANTHER" id="PTHR18968:SF13">
    <property type="entry name" value="ACETOLACTATE SYNTHASE CATALYTIC SUBUNIT, MITOCHONDRIAL"/>
    <property type="match status" value="1"/>
</dbReference>
<dbReference type="InterPro" id="IPR000399">
    <property type="entry name" value="TPP-bd_CS"/>
</dbReference>
<dbReference type="GO" id="GO:0003984">
    <property type="term" value="F:acetolactate synthase activity"/>
    <property type="evidence" value="ECO:0007669"/>
    <property type="project" value="UniProtKB-EC"/>
</dbReference>
<keyword evidence="8" id="KW-0808">Transferase</keyword>
<evidence type="ECO:0000256" key="2">
    <source>
        <dbReference type="ARBA" id="ARBA00007812"/>
    </source>
</evidence>
<dbReference type="EC" id="2.2.1.6" evidence="8"/>
<sequence>MTTVGEALVQLLESYDVDTVFGIPGVHTIELYRGLAGSKIRHITPRHEQGAGFMADGYARATGKPGVAFVITGPGITNTITAMGQARADSIPMLVISGVNQRDSLGKGMGFLHELPNQRAMLQTVAMFSHRIEQPDELPIVLARAFALFASRRPGPVHIEIPLDIMALPLENASRLLSDAPIPQASTETMVELTRLCLNAQRPVLLIGGGAKAAADGLVELSEKLDAPVVATTNARGIMHDHPLLIPASPSLKAVRELIADSDLVIAIGTEMGPTDYDMYGDGGFPELTRFVRIDIDASQLDRWPAFLPIEASAKETVEKLAGALPERRNAQSGEDRARKARESAWADIDTRTQGQVRFLNTLRDTLPNSLIVGDSTQTIYSGNMYYDHDRVGGWFNAATGFGALGFGPPAAIGAALGKPDTTTICIVGDGGFQFVLGELGAAIDEQVPVIFIVWNNQGYQEIERAMVEVNINPVGVRPSAPDYIKIAEAYGLPSKRLSNINELPSALLAAKESEKPYLIEIDEKLVG</sequence>
<evidence type="ECO:0000256" key="4">
    <source>
        <dbReference type="RuleBase" id="RU362132"/>
    </source>
</evidence>
<dbReference type="SUPFAM" id="SSF52518">
    <property type="entry name" value="Thiamin diphosphate-binding fold (THDP-binding)"/>
    <property type="match status" value="2"/>
</dbReference>
<dbReference type="PROSITE" id="PS00187">
    <property type="entry name" value="TPP_ENZYMES"/>
    <property type="match status" value="1"/>
</dbReference>
<dbReference type="RefSeq" id="WP_307285355.1">
    <property type="nucleotide sequence ID" value="NZ_JAUSZT010000003.1"/>
</dbReference>
<dbReference type="InterPro" id="IPR012001">
    <property type="entry name" value="Thiamin_PyroP_enz_TPP-bd_dom"/>
</dbReference>
<feature type="domain" description="Thiamine pyrophosphate enzyme TPP-binding" evidence="6">
    <location>
        <begin position="384"/>
        <end position="522"/>
    </location>
</feature>
<dbReference type="Proteomes" id="UP001237780">
    <property type="component" value="Unassembled WGS sequence"/>
</dbReference>
<dbReference type="EMBL" id="JAUSZT010000003">
    <property type="protein sequence ID" value="MDQ0999269.1"/>
    <property type="molecule type" value="Genomic_DNA"/>
</dbReference>
<evidence type="ECO:0000313" key="8">
    <source>
        <dbReference type="EMBL" id="MDQ0999269.1"/>
    </source>
</evidence>
<feature type="domain" description="Thiamine pyrophosphate enzyme central" evidence="5">
    <location>
        <begin position="196"/>
        <end position="321"/>
    </location>
</feature>
<protein>
    <submittedName>
        <fullName evidence="8">Acetolactate synthase-1/2/3 large subunit</fullName>
        <ecNumber evidence="8">2.2.1.6</ecNumber>
    </submittedName>
</protein>
<accession>A0ABU0SES4</accession>
<dbReference type="InterPro" id="IPR029035">
    <property type="entry name" value="DHS-like_NAD/FAD-binding_dom"/>
</dbReference>
<dbReference type="InterPro" id="IPR011766">
    <property type="entry name" value="TPP_enzyme_TPP-bd"/>
</dbReference>
<dbReference type="SUPFAM" id="SSF52467">
    <property type="entry name" value="DHS-like NAD/FAD-binding domain"/>
    <property type="match status" value="1"/>
</dbReference>
<evidence type="ECO:0000256" key="3">
    <source>
        <dbReference type="ARBA" id="ARBA00023052"/>
    </source>
</evidence>
<gene>
    <name evidence="8" type="ORF">QFZ34_004451</name>
</gene>
<dbReference type="NCBIfam" id="NF005712">
    <property type="entry name" value="PRK07524.1"/>
    <property type="match status" value="1"/>
</dbReference>